<dbReference type="Gene3D" id="3.90.700.10">
    <property type="entry name" value="Succinate dehydrogenase/fumarate reductase flavoprotein, catalytic domain"/>
    <property type="match status" value="1"/>
</dbReference>
<keyword evidence="4" id="KW-0560">Oxidoreductase</keyword>
<accession>A0ABW1S4V7</accession>
<comment type="caution">
    <text evidence="6">The sequence shown here is derived from an EMBL/GenBank/DDBJ whole genome shotgun (WGS) entry which is preliminary data.</text>
</comment>
<dbReference type="RefSeq" id="WP_137627337.1">
    <property type="nucleotide sequence ID" value="NZ_BJDJ01000001.1"/>
</dbReference>
<evidence type="ECO:0000313" key="7">
    <source>
        <dbReference type="Proteomes" id="UP001596282"/>
    </source>
</evidence>
<organism evidence="6 7">
    <name type="scientific">Lactiplantibacillus daowaiensis</name>
    <dbReference type="NCBI Taxonomy" id="2559918"/>
    <lineage>
        <taxon>Bacteria</taxon>
        <taxon>Bacillati</taxon>
        <taxon>Bacillota</taxon>
        <taxon>Bacilli</taxon>
        <taxon>Lactobacillales</taxon>
        <taxon>Lactobacillaceae</taxon>
        <taxon>Lactiplantibacillus</taxon>
    </lineage>
</organism>
<dbReference type="PRINTS" id="PR00411">
    <property type="entry name" value="PNDRDTASEI"/>
</dbReference>
<dbReference type="SUPFAM" id="SSF51905">
    <property type="entry name" value="FAD/NAD(P)-binding domain"/>
    <property type="match status" value="1"/>
</dbReference>
<evidence type="ECO:0000259" key="5">
    <source>
        <dbReference type="Pfam" id="PF00890"/>
    </source>
</evidence>
<evidence type="ECO:0000313" key="6">
    <source>
        <dbReference type="EMBL" id="MFC6182420.1"/>
    </source>
</evidence>
<sequence>MGLPKQTNYDVVIVGAGASGFVAALEAASRGLTTLVLEKGRTTGGSGNYMDGGLAVNSKLQQAAGEKLDPQAVLQAALSYSHYEADSRIWRNYIRQSPANIDWLQSLGVQFDGILPVGDGMHTMHLYTGRGAQLIHGTLEPKAQAAGAEVVTSITVDQLITDDQQRITGVKATDFVTKQAVTITAKAVILATGGYLNDPELMQTYTNYADRLIPVNSGKNTGDGLKLAWQVGARRYRMGTAQLFGGQINDQTKPAYLNWQTQLNGAASQQALLWVNQTGQRFVNEFAALQNFAEAGNALSTQAKVYSILSQNNIATLQQHLLKEMGTWSYPDDKLPDLMDEIQTALTQSAAFITKADTIDALADQLGLPDLPATVAAYNTDAQAGVDADFGKPATFMLPVDQGPYYAIELGNSAFCTMGGLQIDPQNRVLTPTGQPIPGLYAAGNDAAGVLTGDTYGVNLPGTESGFTIYSGRNAAQQVQQYVTATTVMP</sequence>
<evidence type="ECO:0000256" key="4">
    <source>
        <dbReference type="ARBA" id="ARBA00023002"/>
    </source>
</evidence>
<evidence type="ECO:0000256" key="2">
    <source>
        <dbReference type="ARBA" id="ARBA00022630"/>
    </source>
</evidence>
<dbReference type="EMBL" id="JBHSSC010000045">
    <property type="protein sequence ID" value="MFC6182420.1"/>
    <property type="molecule type" value="Genomic_DNA"/>
</dbReference>
<dbReference type="InterPro" id="IPR050315">
    <property type="entry name" value="FAD-oxidoreductase_2"/>
</dbReference>
<proteinExistence type="predicted"/>
<name>A0ABW1S4V7_9LACO</name>
<keyword evidence="2" id="KW-0285">Flavoprotein</keyword>
<evidence type="ECO:0000256" key="1">
    <source>
        <dbReference type="ARBA" id="ARBA00001974"/>
    </source>
</evidence>
<evidence type="ECO:0000256" key="3">
    <source>
        <dbReference type="ARBA" id="ARBA00022827"/>
    </source>
</evidence>
<dbReference type="Proteomes" id="UP001596282">
    <property type="component" value="Unassembled WGS sequence"/>
</dbReference>
<protein>
    <submittedName>
        <fullName evidence="6">FAD-dependent oxidoreductase</fullName>
    </submittedName>
</protein>
<dbReference type="InterPro" id="IPR036188">
    <property type="entry name" value="FAD/NAD-bd_sf"/>
</dbReference>
<dbReference type="InterPro" id="IPR027477">
    <property type="entry name" value="Succ_DH/fumarate_Rdtase_cat_sf"/>
</dbReference>
<dbReference type="InterPro" id="IPR003953">
    <property type="entry name" value="FAD-dep_OxRdtase_2_FAD-bd"/>
</dbReference>
<keyword evidence="3" id="KW-0274">FAD</keyword>
<keyword evidence="7" id="KW-1185">Reference proteome</keyword>
<feature type="domain" description="FAD-dependent oxidoreductase 2 FAD-binding" evidence="5">
    <location>
        <begin position="10"/>
        <end position="450"/>
    </location>
</feature>
<dbReference type="PANTHER" id="PTHR43400:SF10">
    <property type="entry name" value="3-OXOSTEROID 1-DEHYDROGENASE"/>
    <property type="match status" value="1"/>
</dbReference>
<dbReference type="SUPFAM" id="SSF56425">
    <property type="entry name" value="Succinate dehydrogenase/fumarate reductase flavoprotein, catalytic domain"/>
    <property type="match status" value="1"/>
</dbReference>
<dbReference type="Gene3D" id="3.50.50.60">
    <property type="entry name" value="FAD/NAD(P)-binding domain"/>
    <property type="match status" value="1"/>
</dbReference>
<reference evidence="7" key="1">
    <citation type="journal article" date="2019" name="Int. J. Syst. Evol. Microbiol.">
        <title>The Global Catalogue of Microorganisms (GCM) 10K type strain sequencing project: providing services to taxonomists for standard genome sequencing and annotation.</title>
        <authorList>
            <consortium name="The Broad Institute Genomics Platform"/>
            <consortium name="The Broad Institute Genome Sequencing Center for Infectious Disease"/>
            <person name="Wu L."/>
            <person name="Ma J."/>
        </authorList>
    </citation>
    <scope>NUCLEOTIDE SEQUENCE [LARGE SCALE GENOMIC DNA]</scope>
    <source>
        <strain evidence="7">CCM 8933</strain>
    </source>
</reference>
<comment type="cofactor">
    <cofactor evidence="1">
        <name>FAD</name>
        <dbReference type="ChEBI" id="CHEBI:57692"/>
    </cofactor>
</comment>
<dbReference type="PANTHER" id="PTHR43400">
    <property type="entry name" value="FUMARATE REDUCTASE"/>
    <property type="match status" value="1"/>
</dbReference>
<dbReference type="Pfam" id="PF00890">
    <property type="entry name" value="FAD_binding_2"/>
    <property type="match status" value="1"/>
</dbReference>
<gene>
    <name evidence="6" type="ORF">ACFP5Y_14375</name>
</gene>